<dbReference type="Proteomes" id="UP000177894">
    <property type="component" value="Chromosome"/>
</dbReference>
<reference evidence="1 3" key="1">
    <citation type="submission" date="2016-10" db="EMBL/GenBank/DDBJ databases">
        <title>Complete Genome Sequence of Acetogen Clostridium formicoaceticum ATCC 27076.</title>
        <authorList>
            <person name="Bao T."/>
            <person name="Cheng C."/>
            <person name="Zhao J."/>
            <person name="Yang S.-T."/>
            <person name="Wang J."/>
            <person name="Wang M."/>
        </authorList>
    </citation>
    <scope>NUCLEOTIDE SEQUENCE [LARGE SCALE GENOMIC DNA]</scope>
    <source>
        <strain evidence="1 3">ATCC 27076</strain>
    </source>
</reference>
<sequence length="68" mass="7929">MLYENFSKTIKKIMIDEETGTKEIAEKLGESQQNVIGKINRETIRLMDVERILDAIGYELVIQKKKED</sequence>
<evidence type="ECO:0000313" key="3">
    <source>
        <dbReference type="Proteomes" id="UP000177894"/>
    </source>
</evidence>
<name>A0AAC9RL80_9CLOT</name>
<evidence type="ECO:0000313" key="4">
    <source>
        <dbReference type="Proteomes" id="UP000192478"/>
    </source>
</evidence>
<dbReference type="EMBL" id="CP020559">
    <property type="protein sequence ID" value="ARE87370.1"/>
    <property type="molecule type" value="Genomic_DNA"/>
</dbReference>
<keyword evidence="3" id="KW-1185">Reference proteome</keyword>
<accession>A0AAC9RL80</accession>
<reference evidence="2 4" key="2">
    <citation type="submission" date="2017-03" db="EMBL/GenBank/DDBJ databases">
        <title>Complete sequence of Clostridium formicaceticum DSM 92.</title>
        <authorList>
            <person name="Poehlein A."/>
            <person name="Karl M."/>
            <person name="Bengelsdorf F.R."/>
            <person name="Duerre P."/>
            <person name="Daniel R."/>
        </authorList>
    </citation>
    <scope>NUCLEOTIDE SEQUENCE [LARGE SCALE GENOMIC DNA]</scope>
    <source>
        <strain evidence="2 4">DSM 92</strain>
    </source>
</reference>
<protein>
    <submittedName>
        <fullName evidence="2">Uncharacterized protein</fullName>
    </submittedName>
</protein>
<dbReference type="AlphaFoldDB" id="A0AAC9RL80"/>
<dbReference type="Proteomes" id="UP000192478">
    <property type="component" value="Chromosome"/>
</dbReference>
<dbReference type="KEGG" id="cfm:BJL90_14130"/>
<evidence type="ECO:0000313" key="1">
    <source>
        <dbReference type="EMBL" id="AOY76890.1"/>
    </source>
</evidence>
<organism evidence="2 4">
    <name type="scientific">Clostridium formicaceticum</name>
    <dbReference type="NCBI Taxonomy" id="1497"/>
    <lineage>
        <taxon>Bacteria</taxon>
        <taxon>Bacillati</taxon>
        <taxon>Bacillota</taxon>
        <taxon>Clostridia</taxon>
        <taxon>Eubacteriales</taxon>
        <taxon>Clostridiaceae</taxon>
        <taxon>Clostridium</taxon>
    </lineage>
</organism>
<dbReference type="RefSeq" id="WP_070969280.1">
    <property type="nucleotide sequence ID" value="NZ_CP017603.1"/>
</dbReference>
<evidence type="ECO:0000313" key="2">
    <source>
        <dbReference type="EMBL" id="ARE87370.1"/>
    </source>
</evidence>
<gene>
    <name evidence="1" type="ORF">BJL90_14130</name>
    <name evidence="2" type="ORF">CLFO_17700</name>
</gene>
<dbReference type="EMBL" id="CP017603">
    <property type="protein sequence ID" value="AOY76890.1"/>
    <property type="molecule type" value="Genomic_DNA"/>
</dbReference>
<proteinExistence type="predicted"/>